<evidence type="ECO:0000313" key="17">
    <source>
        <dbReference type="EMBL" id="MBB3985916.1"/>
    </source>
</evidence>
<dbReference type="GO" id="GO:0008820">
    <property type="term" value="F:cobinamide phosphate guanylyltransferase activity"/>
    <property type="evidence" value="ECO:0007669"/>
    <property type="project" value="UniProtKB-UniRule"/>
</dbReference>
<dbReference type="Proteomes" id="UP000541426">
    <property type="component" value="Unassembled WGS sequence"/>
</dbReference>
<organism evidence="17 18">
    <name type="scientific">Sagittula marina</name>
    <dbReference type="NCBI Taxonomy" id="943940"/>
    <lineage>
        <taxon>Bacteria</taxon>
        <taxon>Pseudomonadati</taxon>
        <taxon>Pseudomonadota</taxon>
        <taxon>Alphaproteobacteria</taxon>
        <taxon>Rhodobacterales</taxon>
        <taxon>Roseobacteraceae</taxon>
        <taxon>Sagittula</taxon>
    </lineage>
</organism>
<keyword evidence="12 14" id="KW-0067">ATP-binding</keyword>
<evidence type="ECO:0000256" key="12">
    <source>
        <dbReference type="ARBA" id="ARBA00022840"/>
    </source>
</evidence>
<sequence length="174" mass="19017">MEKSILITGGVRSGKSELAERLALRATGRAVYIATAEAWDDEMRDRIATHQARRGPEWSNHHVPLHLVEALGRTDGGDPRLVDCLTLWLTNLMLGDHDWRAAGETLADALTRQTAPVVLVTNEVGAGIVPENKLARDFRDAAGWLNRRVAEVSDTVILTVAGCPIKVKPNDNPL</sequence>
<evidence type="ECO:0000256" key="5">
    <source>
        <dbReference type="ARBA" id="ARBA00004692"/>
    </source>
</evidence>
<reference evidence="17 18" key="1">
    <citation type="submission" date="2020-08" db="EMBL/GenBank/DDBJ databases">
        <title>Genomic Encyclopedia of Type Strains, Phase IV (KMG-IV): sequencing the most valuable type-strain genomes for metagenomic binning, comparative biology and taxonomic classification.</title>
        <authorList>
            <person name="Goeker M."/>
        </authorList>
    </citation>
    <scope>NUCLEOTIDE SEQUENCE [LARGE SCALE GENOMIC DNA]</scope>
    <source>
        <strain evidence="17 18">DSM 102235</strain>
    </source>
</reference>
<dbReference type="CDD" id="cd00544">
    <property type="entry name" value="CobU"/>
    <property type="match status" value="1"/>
</dbReference>
<evidence type="ECO:0000313" key="18">
    <source>
        <dbReference type="Proteomes" id="UP000541426"/>
    </source>
</evidence>
<evidence type="ECO:0000256" key="3">
    <source>
        <dbReference type="ARBA" id="ARBA00001522"/>
    </source>
</evidence>
<dbReference type="Pfam" id="PF02283">
    <property type="entry name" value="CobU"/>
    <property type="match status" value="1"/>
</dbReference>
<protein>
    <recommendedName>
        <fullName evidence="14">Bifunctional adenosylcobalamin biosynthesis protein</fullName>
        <ecNumber evidence="14">2.7.1.156</ecNumber>
        <ecNumber evidence="14">2.7.7.62</ecNumber>
    </recommendedName>
</protein>
<evidence type="ECO:0000256" key="16">
    <source>
        <dbReference type="PIRSR" id="PIRSR006135-2"/>
    </source>
</evidence>
<dbReference type="InterPro" id="IPR027417">
    <property type="entry name" value="P-loop_NTPase"/>
</dbReference>
<dbReference type="InterPro" id="IPR003203">
    <property type="entry name" value="CobU/CobP"/>
</dbReference>
<dbReference type="AlphaFoldDB" id="A0A7W6DQM5"/>
<comment type="similarity">
    <text evidence="7 14">Belongs to the CobU/CobP family.</text>
</comment>
<dbReference type="EC" id="2.7.1.156" evidence="14"/>
<comment type="pathway">
    <text evidence="5 14">Cofactor biosynthesis; adenosylcobalamin biosynthesis; adenosylcobalamin from cob(II)yrinate a,c-diamide: step 6/7.</text>
</comment>
<dbReference type="GO" id="GO:0009236">
    <property type="term" value="P:cobalamin biosynthetic process"/>
    <property type="evidence" value="ECO:0007669"/>
    <property type="project" value="UniProtKB-UniRule"/>
</dbReference>
<dbReference type="GO" id="GO:0005525">
    <property type="term" value="F:GTP binding"/>
    <property type="evidence" value="ECO:0007669"/>
    <property type="project" value="UniProtKB-UniRule"/>
</dbReference>
<name>A0A7W6DQM5_9RHOB</name>
<evidence type="ECO:0000256" key="11">
    <source>
        <dbReference type="ARBA" id="ARBA00022777"/>
    </source>
</evidence>
<keyword evidence="11 14" id="KW-0418">Kinase</keyword>
<evidence type="ECO:0000256" key="8">
    <source>
        <dbReference type="ARBA" id="ARBA00022573"/>
    </source>
</evidence>
<evidence type="ECO:0000256" key="9">
    <source>
        <dbReference type="ARBA" id="ARBA00022679"/>
    </source>
</evidence>
<keyword evidence="10 14" id="KW-0547">Nucleotide-binding</keyword>
<comment type="function">
    <text evidence="4 14">Catalyzes ATP-dependent phosphorylation of adenosylcobinamide and addition of GMP to adenosylcobinamide phosphate.</text>
</comment>
<gene>
    <name evidence="17" type="ORF">GGQ68_002254</name>
</gene>
<evidence type="ECO:0000256" key="7">
    <source>
        <dbReference type="ARBA" id="ARBA00007490"/>
    </source>
</evidence>
<dbReference type="UniPathway" id="UPA00148">
    <property type="reaction ID" value="UER00236"/>
</dbReference>
<dbReference type="PANTHER" id="PTHR34848">
    <property type="match status" value="1"/>
</dbReference>
<evidence type="ECO:0000256" key="1">
    <source>
        <dbReference type="ARBA" id="ARBA00000312"/>
    </source>
</evidence>
<dbReference type="EC" id="2.7.7.62" evidence="14"/>
<proteinExistence type="inferred from homology"/>
<keyword evidence="17" id="KW-0548">Nucleotidyltransferase</keyword>
<keyword evidence="13 14" id="KW-0342">GTP-binding</keyword>
<comment type="catalytic activity">
    <reaction evidence="1 14">
        <text>adenosylcob(III)inamide + ATP = adenosylcob(III)inamide phosphate + ADP + H(+)</text>
        <dbReference type="Rhea" id="RHEA:15769"/>
        <dbReference type="ChEBI" id="CHEBI:2480"/>
        <dbReference type="ChEBI" id="CHEBI:15378"/>
        <dbReference type="ChEBI" id="CHEBI:30616"/>
        <dbReference type="ChEBI" id="CHEBI:58502"/>
        <dbReference type="ChEBI" id="CHEBI:456216"/>
        <dbReference type="EC" id="2.7.1.156"/>
    </reaction>
</comment>
<keyword evidence="9 14" id="KW-0808">Transferase</keyword>
<evidence type="ECO:0000256" key="15">
    <source>
        <dbReference type="PIRSR" id="PIRSR006135-1"/>
    </source>
</evidence>
<dbReference type="GO" id="GO:0005524">
    <property type="term" value="F:ATP binding"/>
    <property type="evidence" value="ECO:0007669"/>
    <property type="project" value="UniProtKB-UniRule"/>
</dbReference>
<feature type="binding site" evidence="16">
    <location>
        <begin position="34"/>
        <end position="36"/>
    </location>
    <ligand>
        <name>GTP</name>
        <dbReference type="ChEBI" id="CHEBI:37565"/>
    </ligand>
</feature>
<dbReference type="SUPFAM" id="SSF52540">
    <property type="entry name" value="P-loop containing nucleoside triphosphate hydrolases"/>
    <property type="match status" value="1"/>
</dbReference>
<evidence type="ECO:0000256" key="2">
    <source>
        <dbReference type="ARBA" id="ARBA00000711"/>
    </source>
</evidence>
<comment type="pathway">
    <text evidence="6 14">Cofactor biosynthesis; adenosylcobalamin biosynthesis; adenosylcobalamin from cob(II)yrinate a,c-diamide: step 5/7.</text>
</comment>
<dbReference type="NCBIfam" id="NF004469">
    <property type="entry name" value="PRK05800.1"/>
    <property type="match status" value="1"/>
</dbReference>
<dbReference type="PANTHER" id="PTHR34848:SF1">
    <property type="entry name" value="BIFUNCTIONAL ADENOSYLCOBALAMIN BIOSYNTHESIS PROTEIN COBU"/>
    <property type="match status" value="1"/>
</dbReference>
<keyword evidence="8 14" id="KW-0169">Cobalamin biosynthesis</keyword>
<accession>A0A7W6DQM5</accession>
<dbReference type="Gene3D" id="3.40.50.300">
    <property type="entry name" value="P-loop containing nucleotide triphosphate hydrolases"/>
    <property type="match status" value="1"/>
</dbReference>
<dbReference type="GO" id="GO:0043752">
    <property type="term" value="F:adenosylcobinamide kinase activity"/>
    <property type="evidence" value="ECO:0007669"/>
    <property type="project" value="UniProtKB-EC"/>
</dbReference>
<feature type="binding site" evidence="16">
    <location>
        <position position="83"/>
    </location>
    <ligand>
        <name>GTP</name>
        <dbReference type="ChEBI" id="CHEBI:37565"/>
    </ligand>
</feature>
<comment type="catalytic activity">
    <reaction evidence="2 14">
        <text>adenosylcob(III)inamide phosphate + GTP + H(+) = adenosylcob(III)inamide-GDP + diphosphate</text>
        <dbReference type="Rhea" id="RHEA:22712"/>
        <dbReference type="ChEBI" id="CHEBI:15378"/>
        <dbReference type="ChEBI" id="CHEBI:33019"/>
        <dbReference type="ChEBI" id="CHEBI:37565"/>
        <dbReference type="ChEBI" id="CHEBI:58502"/>
        <dbReference type="ChEBI" id="CHEBI:60487"/>
        <dbReference type="EC" id="2.7.7.62"/>
    </reaction>
</comment>
<feature type="binding site" evidence="16">
    <location>
        <begin position="9"/>
        <end position="16"/>
    </location>
    <ligand>
        <name>GTP</name>
        <dbReference type="ChEBI" id="CHEBI:37565"/>
    </ligand>
</feature>
<evidence type="ECO:0000256" key="6">
    <source>
        <dbReference type="ARBA" id="ARBA00005159"/>
    </source>
</evidence>
<evidence type="ECO:0000256" key="13">
    <source>
        <dbReference type="ARBA" id="ARBA00023134"/>
    </source>
</evidence>
<dbReference type="RefSeq" id="WP_183966431.1">
    <property type="nucleotide sequence ID" value="NZ_BAABBZ010000007.1"/>
</dbReference>
<comment type="catalytic activity">
    <reaction evidence="3">
        <text>adenosylcob(III)inamide + GTP = adenosylcob(III)inamide phosphate + GDP + H(+)</text>
        <dbReference type="Rhea" id="RHEA:15765"/>
        <dbReference type="ChEBI" id="CHEBI:2480"/>
        <dbReference type="ChEBI" id="CHEBI:15378"/>
        <dbReference type="ChEBI" id="CHEBI:37565"/>
        <dbReference type="ChEBI" id="CHEBI:58189"/>
        <dbReference type="ChEBI" id="CHEBI:58502"/>
        <dbReference type="EC" id="2.7.1.156"/>
    </reaction>
</comment>
<evidence type="ECO:0000256" key="4">
    <source>
        <dbReference type="ARBA" id="ARBA00003889"/>
    </source>
</evidence>
<feature type="active site" description="GMP-histidine intermediate" evidence="15">
    <location>
        <position position="50"/>
    </location>
</feature>
<dbReference type="EMBL" id="JACIEJ010000005">
    <property type="protein sequence ID" value="MBB3985916.1"/>
    <property type="molecule type" value="Genomic_DNA"/>
</dbReference>
<comment type="caution">
    <text evidence="17">The sequence shown here is derived from an EMBL/GenBank/DDBJ whole genome shotgun (WGS) entry which is preliminary data.</text>
</comment>
<evidence type="ECO:0000256" key="10">
    <source>
        <dbReference type="ARBA" id="ARBA00022741"/>
    </source>
</evidence>
<dbReference type="PIRSF" id="PIRSF006135">
    <property type="entry name" value="CobU"/>
    <property type="match status" value="1"/>
</dbReference>
<evidence type="ECO:0000256" key="14">
    <source>
        <dbReference type="PIRNR" id="PIRNR006135"/>
    </source>
</evidence>
<keyword evidence="18" id="KW-1185">Reference proteome</keyword>